<comment type="caution">
    <text evidence="6">Lacks conserved residue(s) required for the propagation of feature annotation.</text>
</comment>
<comment type="similarity">
    <text evidence="6">Belongs to the RuvA family.</text>
</comment>
<evidence type="ECO:0000259" key="7">
    <source>
        <dbReference type="SMART" id="SM00278"/>
    </source>
</evidence>
<dbReference type="GO" id="GO:0009378">
    <property type="term" value="F:four-way junction helicase activity"/>
    <property type="evidence" value="ECO:0007669"/>
    <property type="project" value="InterPro"/>
</dbReference>
<dbReference type="InterPro" id="IPR000085">
    <property type="entry name" value="RuvA"/>
</dbReference>
<dbReference type="SUPFAM" id="SSF50249">
    <property type="entry name" value="Nucleic acid-binding proteins"/>
    <property type="match status" value="1"/>
</dbReference>
<feature type="region of interest" description="Domain I" evidence="6">
    <location>
        <begin position="1"/>
        <end position="64"/>
    </location>
</feature>
<feature type="region of interest" description="Domain III" evidence="6">
    <location>
        <begin position="154"/>
        <end position="209"/>
    </location>
</feature>
<evidence type="ECO:0000256" key="4">
    <source>
        <dbReference type="ARBA" id="ARBA00023172"/>
    </source>
</evidence>
<evidence type="ECO:0000313" key="9">
    <source>
        <dbReference type="Proteomes" id="UP000184520"/>
    </source>
</evidence>
<keyword evidence="1 6" id="KW-0963">Cytoplasm</keyword>
<evidence type="ECO:0000256" key="1">
    <source>
        <dbReference type="ARBA" id="ARBA00022490"/>
    </source>
</evidence>
<comment type="subcellular location">
    <subcellularLocation>
        <location evidence="6">Cytoplasm</location>
    </subcellularLocation>
</comment>
<feature type="domain" description="Helix-hairpin-helix DNA-binding motif class 1" evidence="7">
    <location>
        <begin position="108"/>
        <end position="127"/>
    </location>
</feature>
<keyword evidence="3 6" id="KW-0238">DNA-binding</keyword>
<dbReference type="CDD" id="cd14332">
    <property type="entry name" value="UBA_RuvA_C"/>
    <property type="match status" value="1"/>
</dbReference>
<comment type="subunit">
    <text evidence="6">Homotetramer. Forms an RuvA(8)-RuvB(12)-Holliday junction (HJ) complex. HJ DNA is sandwiched between 2 RuvA tetramers; dsDNA enters through RuvA and exits via RuvB. An RuvB hexamer assembles on each DNA strand where it exits the tetramer. Each RuvB hexamer is contacted by two RuvA subunits (via domain III) on 2 adjacent RuvB subunits; this complex drives branch migration. In the full resolvosome a probable DNA-RuvA(4)-RuvB(12)-RuvC(2) complex forms which resolves the HJ.</text>
</comment>
<dbReference type="NCBIfam" id="TIGR00084">
    <property type="entry name" value="ruvA"/>
    <property type="match status" value="1"/>
</dbReference>
<dbReference type="STRING" id="634436.SAMN05216361_4067"/>
<keyword evidence="8" id="KW-0067">ATP-binding</keyword>
<dbReference type="InterPro" id="IPR003583">
    <property type="entry name" value="Hlx-hairpin-Hlx_DNA-bd_motif"/>
</dbReference>
<evidence type="ECO:0000256" key="3">
    <source>
        <dbReference type="ARBA" id="ARBA00023125"/>
    </source>
</evidence>
<evidence type="ECO:0000256" key="6">
    <source>
        <dbReference type="HAMAP-Rule" id="MF_00031"/>
    </source>
</evidence>
<evidence type="ECO:0000256" key="5">
    <source>
        <dbReference type="ARBA" id="ARBA00023204"/>
    </source>
</evidence>
<protein>
    <recommendedName>
        <fullName evidence="6">Holliday junction branch migration complex subunit RuvA</fullName>
    </recommendedName>
</protein>
<dbReference type="GO" id="GO:0009379">
    <property type="term" value="C:Holliday junction helicase complex"/>
    <property type="evidence" value="ECO:0007669"/>
    <property type="project" value="InterPro"/>
</dbReference>
<name>A0A1M5R6S7_9ALTE</name>
<dbReference type="GO" id="GO:0006281">
    <property type="term" value="P:DNA repair"/>
    <property type="evidence" value="ECO:0007669"/>
    <property type="project" value="UniProtKB-UniRule"/>
</dbReference>
<dbReference type="GO" id="GO:0048476">
    <property type="term" value="C:Holliday junction resolvase complex"/>
    <property type="evidence" value="ECO:0007669"/>
    <property type="project" value="UniProtKB-UniRule"/>
</dbReference>
<gene>
    <name evidence="6" type="primary">ruvA</name>
    <name evidence="8" type="ORF">SAMN05216361_4067</name>
</gene>
<dbReference type="Gene3D" id="2.40.50.140">
    <property type="entry name" value="Nucleic acid-binding proteins"/>
    <property type="match status" value="1"/>
</dbReference>
<proteinExistence type="inferred from homology"/>
<keyword evidence="2 6" id="KW-0227">DNA damage</keyword>
<dbReference type="Pfam" id="PF14520">
    <property type="entry name" value="HHH_5"/>
    <property type="match status" value="1"/>
</dbReference>
<dbReference type="HAMAP" id="MF_00031">
    <property type="entry name" value="DNA_HJ_migration_RuvA"/>
    <property type="match status" value="1"/>
</dbReference>
<dbReference type="InterPro" id="IPR010994">
    <property type="entry name" value="RuvA_2-like"/>
</dbReference>
<sequence length="209" mass="22591">MIGRIHGVLLEKAPPEVLIDVAGVGYELQLPMTSFYQLPNVGEACTLYTHFVVREDAQLLFGFADKLERGLFRELIKANGVGPKLGLAILSGMSASQFLQVVQNEDVSALTSLPGIGKKTAERLVVELRDRLAKFTQSLPTPDTFTLGQDPDAANTNTFVPVNDVKEEAVSALVALGYKPPQASKMVNSVFEDGMSSEALIRQALKTSL</sequence>
<keyword evidence="4 6" id="KW-0233">DNA recombination</keyword>
<keyword evidence="5 6" id="KW-0234">DNA repair</keyword>
<dbReference type="Gene3D" id="1.10.8.10">
    <property type="entry name" value="DNA helicase RuvA subunit, C-terminal domain"/>
    <property type="match status" value="1"/>
</dbReference>
<keyword evidence="8" id="KW-0347">Helicase</keyword>
<accession>A0A1M5R6S7</accession>
<keyword evidence="8" id="KW-0547">Nucleotide-binding</keyword>
<feature type="domain" description="Helix-hairpin-helix DNA-binding motif class 1" evidence="7">
    <location>
        <begin position="73"/>
        <end position="92"/>
    </location>
</feature>
<dbReference type="RefSeq" id="WP_073325009.1">
    <property type="nucleotide sequence ID" value="NZ_FQWD01000007.1"/>
</dbReference>
<dbReference type="Proteomes" id="UP000184520">
    <property type="component" value="Unassembled WGS sequence"/>
</dbReference>
<reference evidence="9" key="1">
    <citation type="submission" date="2016-11" db="EMBL/GenBank/DDBJ databases">
        <authorList>
            <person name="Varghese N."/>
            <person name="Submissions S."/>
        </authorList>
    </citation>
    <scope>NUCLEOTIDE SEQUENCE [LARGE SCALE GENOMIC DNA]</scope>
    <source>
        <strain evidence="9">CGMCC 1.8995</strain>
    </source>
</reference>
<dbReference type="GO" id="GO:0000400">
    <property type="term" value="F:four-way junction DNA binding"/>
    <property type="evidence" value="ECO:0007669"/>
    <property type="project" value="UniProtKB-UniRule"/>
</dbReference>
<dbReference type="InterPro" id="IPR012340">
    <property type="entry name" value="NA-bd_OB-fold"/>
</dbReference>
<dbReference type="Gene3D" id="1.10.150.20">
    <property type="entry name" value="5' to 3' exonuclease, C-terminal subdomain"/>
    <property type="match status" value="1"/>
</dbReference>
<dbReference type="GO" id="GO:0005524">
    <property type="term" value="F:ATP binding"/>
    <property type="evidence" value="ECO:0007669"/>
    <property type="project" value="InterPro"/>
</dbReference>
<dbReference type="GO" id="GO:0005737">
    <property type="term" value="C:cytoplasm"/>
    <property type="evidence" value="ECO:0007669"/>
    <property type="project" value="UniProtKB-SubCell"/>
</dbReference>
<dbReference type="InterPro" id="IPR036267">
    <property type="entry name" value="RuvA_C_sf"/>
</dbReference>
<comment type="function">
    <text evidence="6">The RuvA-RuvB-RuvC complex processes Holliday junction (HJ) DNA during genetic recombination and DNA repair, while the RuvA-RuvB complex plays an important role in the rescue of blocked DNA replication forks via replication fork reversal (RFR). RuvA specifically binds to HJ cruciform DNA, conferring on it an open structure. The RuvB hexamer acts as an ATP-dependent pump, pulling dsDNA into and through the RuvAB complex. HJ branch migration allows RuvC to scan DNA until it finds its consensus sequence, where it cleaves and resolves the cruciform DNA.</text>
</comment>
<dbReference type="SMART" id="SM00278">
    <property type="entry name" value="HhH1"/>
    <property type="match status" value="2"/>
</dbReference>
<dbReference type="EMBL" id="FQWD01000007">
    <property type="protein sequence ID" value="SHH22022.1"/>
    <property type="molecule type" value="Genomic_DNA"/>
</dbReference>
<organism evidence="8 9">
    <name type="scientific">Marisediminitalea aggregata</name>
    <dbReference type="NCBI Taxonomy" id="634436"/>
    <lineage>
        <taxon>Bacteria</taxon>
        <taxon>Pseudomonadati</taxon>
        <taxon>Pseudomonadota</taxon>
        <taxon>Gammaproteobacteria</taxon>
        <taxon>Alteromonadales</taxon>
        <taxon>Alteromonadaceae</taxon>
        <taxon>Marisediminitalea</taxon>
    </lineage>
</organism>
<dbReference type="SUPFAM" id="SSF46929">
    <property type="entry name" value="DNA helicase RuvA subunit, C-terminal domain"/>
    <property type="match status" value="1"/>
</dbReference>
<dbReference type="GO" id="GO:0006310">
    <property type="term" value="P:DNA recombination"/>
    <property type="evidence" value="ECO:0007669"/>
    <property type="project" value="UniProtKB-UniRule"/>
</dbReference>
<evidence type="ECO:0000313" key="8">
    <source>
        <dbReference type="EMBL" id="SHH22022.1"/>
    </source>
</evidence>
<keyword evidence="8" id="KW-0378">Hydrolase</keyword>
<comment type="domain">
    <text evidence="6">Has three domains with a flexible linker between the domains II and III and assumes an 'L' shape. Domain III is highly mobile and contacts RuvB.</text>
</comment>
<evidence type="ECO:0000256" key="2">
    <source>
        <dbReference type="ARBA" id="ARBA00022763"/>
    </source>
</evidence>
<dbReference type="SUPFAM" id="SSF47781">
    <property type="entry name" value="RuvA domain 2-like"/>
    <property type="match status" value="1"/>
</dbReference>
<dbReference type="Pfam" id="PF01330">
    <property type="entry name" value="RuvA_N"/>
    <property type="match status" value="1"/>
</dbReference>
<dbReference type="OrthoDB" id="5293449at2"/>
<dbReference type="InterPro" id="IPR011114">
    <property type="entry name" value="RuvA_C"/>
</dbReference>
<keyword evidence="9" id="KW-1185">Reference proteome</keyword>
<dbReference type="AlphaFoldDB" id="A0A1M5R6S7"/>
<dbReference type="InterPro" id="IPR013849">
    <property type="entry name" value="DNA_helicase_Holl-junc_RuvA_I"/>
</dbReference>
<dbReference type="Pfam" id="PF07499">
    <property type="entry name" value="RuvA_C"/>
    <property type="match status" value="1"/>
</dbReference>